<feature type="region of interest" description="Disordered" evidence="2">
    <location>
        <begin position="370"/>
        <end position="445"/>
    </location>
</feature>
<dbReference type="PANTHER" id="PTHR16095:SF9">
    <property type="entry name" value="PROLINE AND SERINE-RICH PROTEIN 2"/>
    <property type="match status" value="1"/>
</dbReference>
<dbReference type="EMBL" id="AFYH01051722">
    <property type="status" value="NOT_ANNOTATED_CDS"/>
    <property type="molecule type" value="Genomic_DNA"/>
</dbReference>
<dbReference type="Pfam" id="PF15385">
    <property type="entry name" value="SARG"/>
    <property type="match status" value="1"/>
</dbReference>
<accession>H3B7G6</accession>
<proteinExistence type="predicted"/>
<feature type="region of interest" description="Disordered" evidence="2">
    <location>
        <begin position="30"/>
        <end position="57"/>
    </location>
</feature>
<reference evidence="3" key="2">
    <citation type="submission" date="2025-08" db="UniProtKB">
        <authorList>
            <consortium name="Ensembl"/>
        </authorList>
    </citation>
    <scope>IDENTIFICATION</scope>
</reference>
<feature type="region of interest" description="Disordered" evidence="2">
    <location>
        <begin position="72"/>
        <end position="150"/>
    </location>
</feature>
<evidence type="ECO:0000313" key="4">
    <source>
        <dbReference type="Proteomes" id="UP000008672"/>
    </source>
</evidence>
<dbReference type="PANTHER" id="PTHR16095">
    <property type="entry name" value="TRANSMEMBRANE PROTEIN 143 FAMILY MEMBER"/>
    <property type="match status" value="1"/>
</dbReference>
<feature type="compositionally biased region" description="Basic and acidic residues" evidence="2">
    <location>
        <begin position="426"/>
        <end position="436"/>
    </location>
</feature>
<feature type="compositionally biased region" description="Acidic residues" evidence="2">
    <location>
        <begin position="30"/>
        <end position="50"/>
    </location>
</feature>
<evidence type="ECO:0000256" key="2">
    <source>
        <dbReference type="SAM" id="MobiDB-lite"/>
    </source>
</evidence>
<dbReference type="STRING" id="7897.ENSLACP00000017837"/>
<evidence type="ECO:0000313" key="3">
    <source>
        <dbReference type="Ensembl" id="ENSLACP00000017837.1"/>
    </source>
</evidence>
<keyword evidence="1" id="KW-0597">Phosphoprotein</keyword>
<reference evidence="3" key="3">
    <citation type="submission" date="2025-09" db="UniProtKB">
        <authorList>
            <consortium name="Ensembl"/>
        </authorList>
    </citation>
    <scope>IDENTIFICATION</scope>
</reference>
<dbReference type="InParanoid" id="H3B7G6"/>
<dbReference type="Ensembl" id="ENSLACT00000017967.1">
    <property type="protein sequence ID" value="ENSLACP00000017837.1"/>
    <property type="gene ID" value="ENSLACG00000015712.1"/>
</dbReference>
<feature type="region of interest" description="Disordered" evidence="2">
    <location>
        <begin position="176"/>
        <end position="226"/>
    </location>
</feature>
<dbReference type="Bgee" id="ENSLACG00000015712">
    <property type="expression patterns" value="Expressed in pelvic fin"/>
</dbReference>
<dbReference type="FunCoup" id="H3B7G6">
    <property type="interactions" value="104"/>
</dbReference>
<keyword evidence="4" id="KW-1185">Reference proteome</keyword>
<feature type="compositionally biased region" description="Basic and acidic residues" evidence="2">
    <location>
        <begin position="370"/>
        <end position="379"/>
    </location>
</feature>
<name>H3B7G6_LATCH</name>
<dbReference type="AlphaFoldDB" id="H3B7G6"/>
<reference evidence="4" key="1">
    <citation type="submission" date="2011-08" db="EMBL/GenBank/DDBJ databases">
        <title>The draft genome of Latimeria chalumnae.</title>
        <authorList>
            <person name="Di Palma F."/>
            <person name="Alfoldi J."/>
            <person name="Johnson J."/>
            <person name="Berlin A."/>
            <person name="Gnerre S."/>
            <person name="Jaffe D."/>
            <person name="MacCallum I."/>
            <person name="Young S."/>
            <person name="Walker B.J."/>
            <person name="Lander E."/>
            <person name="Lindblad-Toh K."/>
        </authorList>
    </citation>
    <scope>NUCLEOTIDE SEQUENCE [LARGE SCALE GENOMIC DNA]</scope>
    <source>
        <strain evidence="4">Wild caught</strain>
    </source>
</reference>
<evidence type="ECO:0000256" key="1">
    <source>
        <dbReference type="ARBA" id="ARBA00022553"/>
    </source>
</evidence>
<dbReference type="HOGENOM" id="CLU_050385_0_0_1"/>
<sequence length="445" mass="49160">SFWQDDESLKYLTHEEQDVLMFFKETIDSFEEDIEDQETSNGLDDSDDVPDNPHLDIPNLEEQEDIIDLVQNELQNGEHTPTFAEPSSIPDDPKVPEYNPAYNKTDQMEKGTENSSEPPVQDHMTPPPSSFKTPIVTSSPKNNDLSPVDTSRFFVGHSPLHGSVPTPVLIAQKIADQQAENEKVSPISPRGSQKNFENRKTPPTSPSENGEHFHKQGPVTAPKPTTRFPYNISVSITSKEYGNTITKAAVKVQERKAQVLANLNGTALYTADLQEKPYSYGINGQNKSASFKDHASVQTRYEALSKLGLVKEVHAPVGNDYHVPAGCYSKVINTNPAQSAKVETISNGYHNANNVPKTGPHTSKVVSFKVNEDKSEHKSSCQNASQSFDEKKPLAPPQDIRRSRSLPKSSGFRPPGITVQFAGRGSTEESRREALRKLGLLKDTA</sequence>
<dbReference type="eggNOG" id="ENOG502QWQ9">
    <property type="taxonomic scope" value="Eukaryota"/>
</dbReference>
<feature type="compositionally biased region" description="Polar residues" evidence="2">
    <location>
        <begin position="130"/>
        <end position="149"/>
    </location>
</feature>
<gene>
    <name evidence="3" type="primary">PROSER2</name>
</gene>
<dbReference type="Proteomes" id="UP000008672">
    <property type="component" value="Unassembled WGS sequence"/>
</dbReference>
<dbReference type="GeneTree" id="ENSGT00940000154315"/>
<protein>
    <submittedName>
        <fullName evidence="3">Proline and serine rich 2</fullName>
    </submittedName>
</protein>
<dbReference type="OMA" id="RQPDCGQ"/>
<organism evidence="3 4">
    <name type="scientific">Latimeria chalumnae</name>
    <name type="common">Coelacanth</name>
    <dbReference type="NCBI Taxonomy" id="7897"/>
    <lineage>
        <taxon>Eukaryota</taxon>
        <taxon>Metazoa</taxon>
        <taxon>Chordata</taxon>
        <taxon>Craniata</taxon>
        <taxon>Vertebrata</taxon>
        <taxon>Euteleostomi</taxon>
        <taxon>Coelacanthiformes</taxon>
        <taxon>Coelacanthidae</taxon>
        <taxon>Latimeria</taxon>
    </lineage>
</organism>